<dbReference type="Proteomes" id="UP000239485">
    <property type="component" value="Unassembled WGS sequence"/>
</dbReference>
<proteinExistence type="predicted"/>
<feature type="region of interest" description="Disordered" evidence="1">
    <location>
        <begin position="68"/>
        <end position="136"/>
    </location>
</feature>
<name>A0A2S6IKC7_9ACTN</name>
<feature type="compositionally biased region" description="Basic and acidic residues" evidence="1">
    <location>
        <begin position="92"/>
        <end position="129"/>
    </location>
</feature>
<keyword evidence="3" id="KW-1185">Reference proteome</keyword>
<feature type="compositionally biased region" description="Low complexity" evidence="1">
    <location>
        <begin position="19"/>
        <end position="31"/>
    </location>
</feature>
<evidence type="ECO:0000256" key="1">
    <source>
        <dbReference type="SAM" id="MobiDB-lite"/>
    </source>
</evidence>
<dbReference type="AlphaFoldDB" id="A0A2S6IKC7"/>
<comment type="caution">
    <text evidence="2">The sequence shown here is derived from an EMBL/GenBank/DDBJ whole genome shotgun (WGS) entry which is preliminary data.</text>
</comment>
<evidence type="ECO:0008006" key="4">
    <source>
        <dbReference type="Google" id="ProtNLM"/>
    </source>
</evidence>
<evidence type="ECO:0000313" key="2">
    <source>
        <dbReference type="EMBL" id="PPK94610.1"/>
    </source>
</evidence>
<gene>
    <name evidence="2" type="ORF">CLV92_107113</name>
</gene>
<organism evidence="2 3">
    <name type="scientific">Kineococcus xinjiangensis</name>
    <dbReference type="NCBI Taxonomy" id="512762"/>
    <lineage>
        <taxon>Bacteria</taxon>
        <taxon>Bacillati</taxon>
        <taxon>Actinomycetota</taxon>
        <taxon>Actinomycetes</taxon>
        <taxon>Kineosporiales</taxon>
        <taxon>Kineosporiaceae</taxon>
        <taxon>Kineococcus</taxon>
    </lineage>
</organism>
<feature type="region of interest" description="Disordered" evidence="1">
    <location>
        <begin position="1"/>
        <end position="31"/>
    </location>
</feature>
<reference evidence="2 3" key="1">
    <citation type="submission" date="2018-02" db="EMBL/GenBank/DDBJ databases">
        <title>Genomic Encyclopedia of Archaeal and Bacterial Type Strains, Phase II (KMG-II): from individual species to whole genera.</title>
        <authorList>
            <person name="Goeker M."/>
        </authorList>
    </citation>
    <scope>NUCLEOTIDE SEQUENCE [LARGE SCALE GENOMIC DNA]</scope>
    <source>
        <strain evidence="2 3">DSM 22857</strain>
    </source>
</reference>
<accession>A0A2S6IKC7</accession>
<evidence type="ECO:0000313" key="3">
    <source>
        <dbReference type="Proteomes" id="UP000239485"/>
    </source>
</evidence>
<protein>
    <recommendedName>
        <fullName evidence="4">Excisionase family DNA binding protein</fullName>
    </recommendedName>
</protein>
<dbReference type="EMBL" id="PTJD01000007">
    <property type="protein sequence ID" value="PPK94610.1"/>
    <property type="molecule type" value="Genomic_DNA"/>
</dbReference>
<sequence length="136" mass="14260">MTSTPDAHPIASETPAPPDTTATPDAPVSSAVTAAEAAGALGLSPARVRQLARDGRLEVVDTSPLRVSWTSVARHQEERAGSGPTGRAPGSPRDRRGAAHDAAATRHADDGSAAQEEHHAPRLRWDGRARRWVAAR</sequence>
<dbReference type="RefSeq" id="WP_104432922.1">
    <property type="nucleotide sequence ID" value="NZ_PTJD01000007.1"/>
</dbReference>